<proteinExistence type="predicted"/>
<dbReference type="EMBL" id="CAVMJV010000066">
    <property type="protein sequence ID" value="CAK5087535.1"/>
    <property type="molecule type" value="Genomic_DNA"/>
</dbReference>
<evidence type="ECO:0000313" key="1">
    <source>
        <dbReference type="EMBL" id="CAK5087535.1"/>
    </source>
</evidence>
<organism evidence="1 2">
    <name type="scientific">Meloidogyne enterolobii</name>
    <name type="common">Root-knot nematode worm</name>
    <name type="synonym">Meloidogyne mayaguensis</name>
    <dbReference type="NCBI Taxonomy" id="390850"/>
    <lineage>
        <taxon>Eukaryota</taxon>
        <taxon>Metazoa</taxon>
        <taxon>Ecdysozoa</taxon>
        <taxon>Nematoda</taxon>
        <taxon>Chromadorea</taxon>
        <taxon>Rhabditida</taxon>
        <taxon>Tylenchina</taxon>
        <taxon>Tylenchomorpha</taxon>
        <taxon>Tylenchoidea</taxon>
        <taxon>Meloidogynidae</taxon>
        <taxon>Meloidogyninae</taxon>
        <taxon>Meloidogyne</taxon>
    </lineage>
</organism>
<sequence>MKMNFGGDGDDGQGFELLGVDGIQANEKDSIKENKRGNQEKSENAKNVDIYNQSNGIILNLKKIIERKPGYAR</sequence>
<reference evidence="1" key="1">
    <citation type="submission" date="2023-11" db="EMBL/GenBank/DDBJ databases">
        <authorList>
            <person name="Poullet M."/>
        </authorList>
    </citation>
    <scope>NUCLEOTIDE SEQUENCE</scope>
    <source>
        <strain evidence="1">E1834</strain>
    </source>
</reference>
<accession>A0ACB1ABS8</accession>
<gene>
    <name evidence="1" type="ORF">MENTE1834_LOCUS35134</name>
</gene>
<comment type="caution">
    <text evidence="1">The sequence shown here is derived from an EMBL/GenBank/DDBJ whole genome shotgun (WGS) entry which is preliminary data.</text>
</comment>
<name>A0ACB1ABS8_MELEN</name>
<dbReference type="Proteomes" id="UP001497535">
    <property type="component" value="Unassembled WGS sequence"/>
</dbReference>
<evidence type="ECO:0000313" key="2">
    <source>
        <dbReference type="Proteomes" id="UP001497535"/>
    </source>
</evidence>
<protein>
    <submittedName>
        <fullName evidence="1">Uncharacterized protein</fullName>
    </submittedName>
</protein>
<keyword evidence="2" id="KW-1185">Reference proteome</keyword>